<gene>
    <name evidence="2" type="ORF">A1332_09600</name>
</gene>
<evidence type="ECO:0000313" key="3">
    <source>
        <dbReference type="Proteomes" id="UP000078090"/>
    </source>
</evidence>
<reference evidence="2 3" key="1">
    <citation type="submission" date="2016-03" db="EMBL/GenBank/DDBJ databases">
        <authorList>
            <person name="Ploux O."/>
        </authorList>
    </citation>
    <scope>NUCLEOTIDE SEQUENCE [LARGE SCALE GENOMIC DNA]</scope>
    <source>
        <strain evidence="2 3">R-45363</strain>
    </source>
</reference>
<keyword evidence="2" id="KW-0808">Transferase</keyword>
<dbReference type="PANTHER" id="PTHR43685:SF2">
    <property type="entry name" value="GLYCOSYLTRANSFERASE 2-LIKE DOMAIN-CONTAINING PROTEIN"/>
    <property type="match status" value="1"/>
</dbReference>
<dbReference type="CDD" id="cd00761">
    <property type="entry name" value="Glyco_tranf_GTA_type"/>
    <property type="match status" value="1"/>
</dbReference>
<evidence type="ECO:0000313" key="2">
    <source>
        <dbReference type="EMBL" id="OAI07118.1"/>
    </source>
</evidence>
<dbReference type="Gene3D" id="3.90.550.10">
    <property type="entry name" value="Spore Coat Polysaccharide Biosynthesis Protein SpsA, Chain A"/>
    <property type="match status" value="1"/>
</dbReference>
<dbReference type="Pfam" id="PF00535">
    <property type="entry name" value="Glycos_transf_2"/>
    <property type="match status" value="1"/>
</dbReference>
<dbReference type="SUPFAM" id="SSF53448">
    <property type="entry name" value="Nucleotide-diphospho-sugar transferases"/>
    <property type="match status" value="1"/>
</dbReference>
<organism evidence="2 3">
    <name type="scientific">Methylomonas methanica</name>
    <dbReference type="NCBI Taxonomy" id="421"/>
    <lineage>
        <taxon>Bacteria</taxon>
        <taxon>Pseudomonadati</taxon>
        <taxon>Pseudomonadota</taxon>
        <taxon>Gammaproteobacteria</taxon>
        <taxon>Methylococcales</taxon>
        <taxon>Methylococcaceae</taxon>
        <taxon>Methylomonas</taxon>
    </lineage>
</organism>
<proteinExistence type="predicted"/>
<dbReference type="PANTHER" id="PTHR43685">
    <property type="entry name" value="GLYCOSYLTRANSFERASE"/>
    <property type="match status" value="1"/>
</dbReference>
<name>A0A177MMU8_METMH</name>
<accession>A0A177MMU8</accession>
<dbReference type="InterPro" id="IPR001173">
    <property type="entry name" value="Glyco_trans_2-like"/>
</dbReference>
<dbReference type="EMBL" id="LUUG01000052">
    <property type="protein sequence ID" value="OAI07118.1"/>
    <property type="molecule type" value="Genomic_DNA"/>
</dbReference>
<dbReference type="InterPro" id="IPR029044">
    <property type="entry name" value="Nucleotide-diphossugar_trans"/>
</dbReference>
<evidence type="ECO:0000259" key="1">
    <source>
        <dbReference type="Pfam" id="PF00535"/>
    </source>
</evidence>
<protein>
    <submittedName>
        <fullName evidence="2">Glycosyl transferase family 2</fullName>
    </submittedName>
</protein>
<dbReference type="Proteomes" id="UP000078090">
    <property type="component" value="Unassembled WGS sequence"/>
</dbReference>
<dbReference type="OrthoDB" id="5573261at2"/>
<dbReference type="GO" id="GO:0016740">
    <property type="term" value="F:transferase activity"/>
    <property type="evidence" value="ECO:0007669"/>
    <property type="project" value="UniProtKB-KW"/>
</dbReference>
<feature type="domain" description="Glycosyltransferase 2-like" evidence="1">
    <location>
        <begin position="5"/>
        <end position="165"/>
    </location>
</feature>
<dbReference type="AlphaFoldDB" id="A0A177MMU8"/>
<dbReference type="InterPro" id="IPR050834">
    <property type="entry name" value="Glycosyltransf_2"/>
</dbReference>
<sequence>MPKVSILIPVYNRERFISECIQSALDQTFTDFEVLVVDNASNDGTWQICQQFAAKDPRVRIFQNDTNIGPVRNWLACVEKARGEYGKVLFSDDLIFPKFLEHTLPFLENPEVGFVSTAVIIGTWPENGKIKFLLSTKEQHIPSARYFQLLLNARVPFSPGAAVFRMLDIRKNLQLSFPTRIPRDFTLNGAGPDVLLFALTAAAYKSVVMLPSSDVFFRSHPDSFTTLNNDNEVEKGYRAALAWFFAEKLTRNYWVKYAARSWLSRMQRTRTIISLTKHCSEFEGSGTVFEALIVLAATFPIAIDEIIESLRRANTSHEQSKF</sequence>
<comment type="caution">
    <text evidence="2">The sequence shown here is derived from an EMBL/GenBank/DDBJ whole genome shotgun (WGS) entry which is preliminary data.</text>
</comment>